<name>A0A1I5N9G6_9PSED</name>
<dbReference type="EMBL" id="FOWX01000006">
    <property type="protein sequence ID" value="SFP18383.1"/>
    <property type="molecule type" value="Genomic_DNA"/>
</dbReference>
<sequence length="74" mass="7860">MVPALSVYGFRFSRDIQGHVLSLALPLVEQLETGLPLAPLAAASGRTVGGEKPRLDALFESIAQEYCSWSLGAS</sequence>
<keyword evidence="2" id="KW-1185">Reference proteome</keyword>
<protein>
    <submittedName>
        <fullName evidence="1">AraC family transcriptional regulator, transcriptional activator of pobA</fullName>
    </submittedName>
</protein>
<organism evidence="1 2">
    <name type="scientific">Pseudomonas borbori</name>
    <dbReference type="NCBI Taxonomy" id="289003"/>
    <lineage>
        <taxon>Bacteria</taxon>
        <taxon>Pseudomonadati</taxon>
        <taxon>Pseudomonadota</taxon>
        <taxon>Gammaproteobacteria</taxon>
        <taxon>Pseudomonadales</taxon>
        <taxon>Pseudomonadaceae</taxon>
        <taxon>Pseudomonas</taxon>
    </lineage>
</organism>
<proteinExistence type="predicted"/>
<accession>A0A1I5N9G6</accession>
<evidence type="ECO:0000313" key="1">
    <source>
        <dbReference type="EMBL" id="SFP18383.1"/>
    </source>
</evidence>
<reference evidence="2" key="1">
    <citation type="submission" date="2016-10" db="EMBL/GenBank/DDBJ databases">
        <authorList>
            <person name="Varghese N."/>
            <person name="Submissions S."/>
        </authorList>
    </citation>
    <scope>NUCLEOTIDE SEQUENCE [LARGE SCALE GENOMIC DNA]</scope>
    <source>
        <strain evidence="2">DSM 17834</strain>
    </source>
</reference>
<dbReference type="STRING" id="289003.SAMN05216190_10641"/>
<dbReference type="Proteomes" id="UP000198784">
    <property type="component" value="Unassembled WGS sequence"/>
</dbReference>
<evidence type="ECO:0000313" key="2">
    <source>
        <dbReference type="Proteomes" id="UP000198784"/>
    </source>
</evidence>
<gene>
    <name evidence="1" type="ORF">SAMN05216190_10641</name>
</gene>
<dbReference type="AlphaFoldDB" id="A0A1I5N9G6"/>